<gene>
    <name evidence="10" type="ORF">KP79_PYT20917</name>
</gene>
<protein>
    <recommendedName>
        <fullName evidence="9">Carbohydrate sulfotransferase</fullName>
        <ecNumber evidence="9">2.8.2.-</ecNumber>
    </recommendedName>
</protein>
<evidence type="ECO:0000256" key="8">
    <source>
        <dbReference type="ARBA" id="ARBA00023180"/>
    </source>
</evidence>
<dbReference type="EMBL" id="NEDP02076487">
    <property type="protein sequence ID" value="OWF36692.1"/>
    <property type="molecule type" value="Genomic_DNA"/>
</dbReference>
<dbReference type="PANTHER" id="PTHR12137">
    <property type="entry name" value="CARBOHYDRATE SULFOTRANSFERASE"/>
    <property type="match status" value="1"/>
</dbReference>
<proteinExistence type="inferred from homology"/>
<sequence length="351" mass="40552">MQGVKSYNKEFPPFPDIFHFFPKLNAAVCKIPKTGTVILPKIMNILDTKLVSGRRKFDLTQYPTDDLKYNINIDILNERDGAGVAYIIIGRNPYDRILHHYIEEINVVSELNRQVGRTLRKPLETVTVGGKAFGCGFQVDFQEYVNFLLEHILKSGLYNPVIGAPIARHCAPCNVKYTYMFKQETLPNDIFQILNSTKISPVYRKIINQVLLHDNDEQKLYLDNYVTEVMASQRHHKQDCPEMLALLYKIWESLKDQGVLHVDSKFPHESFAKVKNKPTIVADAISVIRADMKKNPVRLEQRSRQRQEKYKLYDGLNQILMDKIRVAYKVDFLMFGYDSSSTPGDIKHKIP</sequence>
<evidence type="ECO:0000256" key="9">
    <source>
        <dbReference type="RuleBase" id="RU364020"/>
    </source>
</evidence>
<evidence type="ECO:0000313" key="10">
    <source>
        <dbReference type="EMBL" id="OWF36692.1"/>
    </source>
</evidence>
<evidence type="ECO:0000256" key="1">
    <source>
        <dbReference type="ARBA" id="ARBA00004323"/>
    </source>
</evidence>
<accession>A0A210PJL9</accession>
<evidence type="ECO:0000256" key="5">
    <source>
        <dbReference type="ARBA" id="ARBA00022989"/>
    </source>
</evidence>
<evidence type="ECO:0000313" key="11">
    <source>
        <dbReference type="Proteomes" id="UP000242188"/>
    </source>
</evidence>
<comment type="similarity">
    <text evidence="2 9">Belongs to the sulfotransferase 2 family.</text>
</comment>
<comment type="caution">
    <text evidence="10">The sequence shown here is derived from an EMBL/GenBank/DDBJ whole genome shotgun (WGS) entry which is preliminary data.</text>
</comment>
<evidence type="ECO:0000256" key="3">
    <source>
        <dbReference type="ARBA" id="ARBA00022679"/>
    </source>
</evidence>
<dbReference type="GO" id="GO:0008146">
    <property type="term" value="F:sulfotransferase activity"/>
    <property type="evidence" value="ECO:0007669"/>
    <property type="project" value="InterPro"/>
</dbReference>
<dbReference type="EC" id="2.8.2.-" evidence="9"/>
<dbReference type="OrthoDB" id="6380564at2759"/>
<evidence type="ECO:0000256" key="7">
    <source>
        <dbReference type="ARBA" id="ARBA00023136"/>
    </source>
</evidence>
<dbReference type="Proteomes" id="UP000242188">
    <property type="component" value="Unassembled WGS sequence"/>
</dbReference>
<keyword evidence="5" id="KW-1133">Transmembrane helix</keyword>
<dbReference type="InterPro" id="IPR005331">
    <property type="entry name" value="Sulfotransferase"/>
</dbReference>
<keyword evidence="4" id="KW-0812">Transmembrane</keyword>
<keyword evidence="7" id="KW-0472">Membrane</keyword>
<name>A0A210PJL9_MIZYE</name>
<comment type="subcellular location">
    <subcellularLocation>
        <location evidence="1 9">Golgi apparatus membrane</location>
        <topology evidence="1 9">Single-pass type II membrane protein</topology>
    </subcellularLocation>
</comment>
<dbReference type="PANTHER" id="PTHR12137:SF54">
    <property type="entry name" value="CARBOHYDRATE SULFOTRANSFERASE"/>
    <property type="match status" value="1"/>
</dbReference>
<dbReference type="GO" id="GO:0000139">
    <property type="term" value="C:Golgi membrane"/>
    <property type="evidence" value="ECO:0007669"/>
    <property type="project" value="UniProtKB-SubCell"/>
</dbReference>
<organism evidence="10 11">
    <name type="scientific">Mizuhopecten yessoensis</name>
    <name type="common">Japanese scallop</name>
    <name type="synonym">Patinopecten yessoensis</name>
    <dbReference type="NCBI Taxonomy" id="6573"/>
    <lineage>
        <taxon>Eukaryota</taxon>
        <taxon>Metazoa</taxon>
        <taxon>Spiralia</taxon>
        <taxon>Lophotrochozoa</taxon>
        <taxon>Mollusca</taxon>
        <taxon>Bivalvia</taxon>
        <taxon>Autobranchia</taxon>
        <taxon>Pteriomorphia</taxon>
        <taxon>Pectinida</taxon>
        <taxon>Pectinoidea</taxon>
        <taxon>Pectinidae</taxon>
        <taxon>Mizuhopecten</taxon>
    </lineage>
</organism>
<evidence type="ECO:0000256" key="4">
    <source>
        <dbReference type="ARBA" id="ARBA00022692"/>
    </source>
</evidence>
<keyword evidence="3 9" id="KW-0808">Transferase</keyword>
<evidence type="ECO:0000256" key="6">
    <source>
        <dbReference type="ARBA" id="ARBA00023034"/>
    </source>
</evidence>
<keyword evidence="6 9" id="KW-0333">Golgi apparatus</keyword>
<dbReference type="GO" id="GO:0016051">
    <property type="term" value="P:carbohydrate biosynthetic process"/>
    <property type="evidence" value="ECO:0007669"/>
    <property type="project" value="InterPro"/>
</dbReference>
<keyword evidence="8 9" id="KW-0325">Glycoprotein</keyword>
<keyword evidence="9" id="KW-0119">Carbohydrate metabolism</keyword>
<reference evidence="10 11" key="1">
    <citation type="journal article" date="2017" name="Nat. Ecol. Evol.">
        <title>Scallop genome provides insights into evolution of bilaterian karyotype and development.</title>
        <authorList>
            <person name="Wang S."/>
            <person name="Zhang J."/>
            <person name="Jiao W."/>
            <person name="Li J."/>
            <person name="Xun X."/>
            <person name="Sun Y."/>
            <person name="Guo X."/>
            <person name="Huan P."/>
            <person name="Dong B."/>
            <person name="Zhang L."/>
            <person name="Hu X."/>
            <person name="Sun X."/>
            <person name="Wang J."/>
            <person name="Zhao C."/>
            <person name="Wang Y."/>
            <person name="Wang D."/>
            <person name="Huang X."/>
            <person name="Wang R."/>
            <person name="Lv J."/>
            <person name="Li Y."/>
            <person name="Zhang Z."/>
            <person name="Liu B."/>
            <person name="Lu W."/>
            <person name="Hui Y."/>
            <person name="Liang J."/>
            <person name="Zhou Z."/>
            <person name="Hou R."/>
            <person name="Li X."/>
            <person name="Liu Y."/>
            <person name="Li H."/>
            <person name="Ning X."/>
            <person name="Lin Y."/>
            <person name="Zhao L."/>
            <person name="Xing Q."/>
            <person name="Dou J."/>
            <person name="Li Y."/>
            <person name="Mao J."/>
            <person name="Guo H."/>
            <person name="Dou H."/>
            <person name="Li T."/>
            <person name="Mu C."/>
            <person name="Jiang W."/>
            <person name="Fu Q."/>
            <person name="Fu X."/>
            <person name="Miao Y."/>
            <person name="Liu J."/>
            <person name="Yu Q."/>
            <person name="Li R."/>
            <person name="Liao H."/>
            <person name="Li X."/>
            <person name="Kong Y."/>
            <person name="Jiang Z."/>
            <person name="Chourrout D."/>
            <person name="Li R."/>
            <person name="Bao Z."/>
        </authorList>
    </citation>
    <scope>NUCLEOTIDE SEQUENCE [LARGE SCALE GENOMIC DNA]</scope>
    <source>
        <strain evidence="10 11">PY_sf001</strain>
    </source>
</reference>
<dbReference type="InterPro" id="IPR018011">
    <property type="entry name" value="Carb_sulfotrans_8-10"/>
</dbReference>
<dbReference type="AlphaFoldDB" id="A0A210PJL9"/>
<evidence type="ECO:0000256" key="2">
    <source>
        <dbReference type="ARBA" id="ARBA00006339"/>
    </source>
</evidence>
<keyword evidence="11" id="KW-1185">Reference proteome</keyword>
<keyword evidence="9" id="KW-0735">Signal-anchor</keyword>
<dbReference type="Pfam" id="PF03567">
    <property type="entry name" value="Sulfotransfer_2"/>
    <property type="match status" value="1"/>
</dbReference>